<evidence type="ECO:0000313" key="13">
    <source>
        <dbReference type="EMBL" id="MFC5196236.1"/>
    </source>
</evidence>
<feature type="short sequence motif" description="'HIGH' region" evidence="9">
    <location>
        <begin position="123"/>
        <end position="133"/>
    </location>
</feature>
<evidence type="ECO:0000256" key="6">
    <source>
        <dbReference type="ARBA" id="ARBA00022917"/>
    </source>
</evidence>
<keyword evidence="2 9" id="KW-0963">Cytoplasm</keyword>
<evidence type="ECO:0000256" key="4">
    <source>
        <dbReference type="ARBA" id="ARBA00022741"/>
    </source>
</evidence>
<comment type="caution">
    <text evidence="13">The sequence shown here is derived from an EMBL/GenBank/DDBJ whole genome shotgun (WGS) entry which is preliminary data.</text>
</comment>
<dbReference type="SUPFAM" id="SSF47323">
    <property type="entry name" value="Anticodon-binding domain of a subclass of class I aminoacyl-tRNA synthetases"/>
    <property type="match status" value="1"/>
</dbReference>
<dbReference type="InterPro" id="IPR009080">
    <property type="entry name" value="tRNAsynth_Ia_anticodon-bd"/>
</dbReference>
<keyword evidence="5 9" id="KW-0067">ATP-binding</keyword>
<dbReference type="InterPro" id="IPR008909">
    <property type="entry name" value="DALR_anticod-bd"/>
</dbReference>
<keyword evidence="3 9" id="KW-0436">Ligase</keyword>
<keyword evidence="14" id="KW-1185">Reference proteome</keyword>
<evidence type="ECO:0000256" key="10">
    <source>
        <dbReference type="RuleBase" id="RU363038"/>
    </source>
</evidence>
<evidence type="ECO:0000256" key="7">
    <source>
        <dbReference type="ARBA" id="ARBA00023146"/>
    </source>
</evidence>
<comment type="subunit">
    <text evidence="9">Monomer.</text>
</comment>
<dbReference type="InterPro" id="IPR014729">
    <property type="entry name" value="Rossmann-like_a/b/a_fold"/>
</dbReference>
<dbReference type="HAMAP" id="MF_00123">
    <property type="entry name" value="Arg_tRNA_synth"/>
    <property type="match status" value="1"/>
</dbReference>
<dbReference type="Gene3D" id="1.10.730.10">
    <property type="entry name" value="Isoleucyl-tRNA Synthetase, Domain 1"/>
    <property type="match status" value="1"/>
</dbReference>
<dbReference type="Pfam" id="PF03485">
    <property type="entry name" value="Arg_tRNA_synt_N"/>
    <property type="match status" value="1"/>
</dbReference>
<dbReference type="Gene3D" id="3.30.1360.70">
    <property type="entry name" value="Arginyl tRNA synthetase N-terminal domain"/>
    <property type="match status" value="1"/>
</dbReference>
<organism evidence="13 14">
    <name type="scientific">Bizionia hallyeonensis</name>
    <dbReference type="NCBI Taxonomy" id="1123757"/>
    <lineage>
        <taxon>Bacteria</taxon>
        <taxon>Pseudomonadati</taxon>
        <taxon>Bacteroidota</taxon>
        <taxon>Flavobacteriia</taxon>
        <taxon>Flavobacteriales</taxon>
        <taxon>Flavobacteriaceae</taxon>
        <taxon>Bizionia</taxon>
    </lineage>
</organism>
<protein>
    <recommendedName>
        <fullName evidence="9">Arginine--tRNA ligase</fullName>
        <ecNumber evidence="9">6.1.1.19</ecNumber>
    </recommendedName>
    <alternativeName>
        <fullName evidence="9">Arginyl-tRNA synthetase</fullName>
        <shortName evidence="9">ArgRS</shortName>
    </alternativeName>
</protein>
<dbReference type="Proteomes" id="UP001596162">
    <property type="component" value="Unassembled WGS sequence"/>
</dbReference>
<name>A0ABW0C8J9_9FLAO</name>
<dbReference type="PANTHER" id="PTHR11956">
    <property type="entry name" value="ARGINYL-TRNA SYNTHETASE"/>
    <property type="match status" value="1"/>
</dbReference>
<dbReference type="SMART" id="SM01016">
    <property type="entry name" value="Arg_tRNA_synt_N"/>
    <property type="match status" value="1"/>
</dbReference>
<dbReference type="InterPro" id="IPR001278">
    <property type="entry name" value="Arg-tRNA-ligase"/>
</dbReference>
<dbReference type="SMART" id="SM00836">
    <property type="entry name" value="DALR_1"/>
    <property type="match status" value="1"/>
</dbReference>
<evidence type="ECO:0000259" key="12">
    <source>
        <dbReference type="SMART" id="SM01016"/>
    </source>
</evidence>
<dbReference type="SUPFAM" id="SSF55190">
    <property type="entry name" value="Arginyl-tRNA synthetase (ArgRS), N-terminal 'additional' domain"/>
    <property type="match status" value="1"/>
</dbReference>
<dbReference type="PRINTS" id="PR01038">
    <property type="entry name" value="TRNASYNTHARG"/>
</dbReference>
<dbReference type="InterPro" id="IPR005148">
    <property type="entry name" value="Arg-tRNA-synth_N"/>
</dbReference>
<dbReference type="InterPro" id="IPR035684">
    <property type="entry name" value="ArgRS_core"/>
</dbReference>
<dbReference type="InterPro" id="IPR001412">
    <property type="entry name" value="aa-tRNA-synth_I_CS"/>
</dbReference>
<dbReference type="PROSITE" id="PS00178">
    <property type="entry name" value="AA_TRNA_LIGASE_I"/>
    <property type="match status" value="1"/>
</dbReference>
<dbReference type="EC" id="6.1.1.19" evidence="9"/>
<sequence length="592" mass="66935">MNLQETLSESVKQAVKSIYNVAISSVEFQATRKEFPGDITVVVFSMLREIKGNPVQIGEQIGQFLKDNLDVVIGFNVVKGFLNIEIEDAYYLKFFNAISQKTDFGFVEAKQNDNAILVEYSSPNTNKPLHLGHIRNNLLGYSVAEIIKASGKKVYKTQIINDRGIHICKSMLAWERFGNGETPESTGLKGDKLVGNYYVKFDQEYKKQIAELINQGKTEAEAKQEAPIILEAQNMLLKWEAGDEHVVSLWKKMNGWVYSGFDVTYKNLGVDFDKLYYESETYLLGKEFVAEGLKTGVFFKKEDGSVWCDLTEDGLDEKIVLRADGTAVYMTQDIGTAIQRAKDYPDVGGMVYTVGNEQDYHFQVLFLILKKLGFDWAKNLFHLSYGMVDLPSGKMKSREGTVVDADDLMQDMTNTAEEISSELGKLDGYSETDKQELYQTIGMGALKYYILKVDPKKRILFDPKESVDFQGNTGPFIQYTYARIQAILRKADFNISQAITDIKLHEKERDLIKQIELFPEVIQNAANNHSPALIANYIYDLVKGFNSFYQNVSILGADSDSEKVFRVQLSQSVAQIIKNGFSLLGIHVPERM</sequence>
<feature type="domain" description="DALR anticodon binding" evidence="11">
    <location>
        <begin position="477"/>
        <end position="592"/>
    </location>
</feature>
<dbReference type="RefSeq" id="WP_376861541.1">
    <property type="nucleotide sequence ID" value="NZ_JBHSLA010000005.1"/>
</dbReference>
<proteinExistence type="inferred from homology"/>
<evidence type="ECO:0000256" key="3">
    <source>
        <dbReference type="ARBA" id="ARBA00022598"/>
    </source>
</evidence>
<dbReference type="EMBL" id="JBHSLA010000005">
    <property type="protein sequence ID" value="MFC5196236.1"/>
    <property type="molecule type" value="Genomic_DNA"/>
</dbReference>
<keyword evidence="7 9" id="KW-0030">Aminoacyl-tRNA synthetase</keyword>
<evidence type="ECO:0000256" key="9">
    <source>
        <dbReference type="HAMAP-Rule" id="MF_00123"/>
    </source>
</evidence>
<keyword evidence="6 9" id="KW-0648">Protein biosynthesis</keyword>
<evidence type="ECO:0000259" key="11">
    <source>
        <dbReference type="SMART" id="SM00836"/>
    </source>
</evidence>
<evidence type="ECO:0000256" key="5">
    <source>
        <dbReference type="ARBA" id="ARBA00022840"/>
    </source>
</evidence>
<accession>A0ABW0C8J9</accession>
<evidence type="ECO:0000256" key="8">
    <source>
        <dbReference type="ARBA" id="ARBA00049339"/>
    </source>
</evidence>
<gene>
    <name evidence="9 13" type="primary">argS</name>
    <name evidence="13" type="ORF">ACFPH8_12915</name>
</gene>
<comment type="catalytic activity">
    <reaction evidence="8 9">
        <text>tRNA(Arg) + L-arginine + ATP = L-arginyl-tRNA(Arg) + AMP + diphosphate</text>
        <dbReference type="Rhea" id="RHEA:20301"/>
        <dbReference type="Rhea" id="RHEA-COMP:9658"/>
        <dbReference type="Rhea" id="RHEA-COMP:9673"/>
        <dbReference type="ChEBI" id="CHEBI:30616"/>
        <dbReference type="ChEBI" id="CHEBI:32682"/>
        <dbReference type="ChEBI" id="CHEBI:33019"/>
        <dbReference type="ChEBI" id="CHEBI:78442"/>
        <dbReference type="ChEBI" id="CHEBI:78513"/>
        <dbReference type="ChEBI" id="CHEBI:456215"/>
        <dbReference type="EC" id="6.1.1.19"/>
    </reaction>
</comment>
<comment type="subcellular location">
    <subcellularLocation>
        <location evidence="9">Cytoplasm</location>
    </subcellularLocation>
</comment>
<reference evidence="14" key="1">
    <citation type="journal article" date="2019" name="Int. J. Syst. Evol. Microbiol.">
        <title>The Global Catalogue of Microorganisms (GCM) 10K type strain sequencing project: providing services to taxonomists for standard genome sequencing and annotation.</title>
        <authorList>
            <consortium name="The Broad Institute Genomics Platform"/>
            <consortium name="The Broad Institute Genome Sequencing Center for Infectious Disease"/>
            <person name="Wu L."/>
            <person name="Ma J."/>
        </authorList>
    </citation>
    <scope>NUCLEOTIDE SEQUENCE [LARGE SCALE GENOMIC DNA]</scope>
    <source>
        <strain evidence="14">JCM 17978</strain>
    </source>
</reference>
<feature type="domain" description="Arginyl tRNA synthetase N-terminal" evidence="12">
    <location>
        <begin position="5"/>
        <end position="86"/>
    </location>
</feature>
<dbReference type="SUPFAM" id="SSF52374">
    <property type="entry name" value="Nucleotidylyl transferase"/>
    <property type="match status" value="1"/>
</dbReference>
<dbReference type="Pfam" id="PF00750">
    <property type="entry name" value="tRNA-synt_1d"/>
    <property type="match status" value="1"/>
</dbReference>
<dbReference type="Pfam" id="PF05746">
    <property type="entry name" value="DALR_1"/>
    <property type="match status" value="1"/>
</dbReference>
<dbReference type="GO" id="GO:0004814">
    <property type="term" value="F:arginine-tRNA ligase activity"/>
    <property type="evidence" value="ECO:0007669"/>
    <property type="project" value="UniProtKB-EC"/>
</dbReference>
<dbReference type="NCBIfam" id="TIGR00456">
    <property type="entry name" value="argS"/>
    <property type="match status" value="1"/>
</dbReference>
<dbReference type="InterPro" id="IPR036695">
    <property type="entry name" value="Arg-tRNA-synth_N_sf"/>
</dbReference>
<evidence type="ECO:0000256" key="1">
    <source>
        <dbReference type="ARBA" id="ARBA00005594"/>
    </source>
</evidence>
<dbReference type="PANTHER" id="PTHR11956:SF5">
    <property type="entry name" value="ARGININE--TRNA LIGASE, CYTOPLASMIC"/>
    <property type="match status" value="1"/>
</dbReference>
<comment type="similarity">
    <text evidence="1 9 10">Belongs to the class-I aminoacyl-tRNA synthetase family.</text>
</comment>
<evidence type="ECO:0000256" key="2">
    <source>
        <dbReference type="ARBA" id="ARBA00022490"/>
    </source>
</evidence>
<dbReference type="Gene3D" id="3.40.50.620">
    <property type="entry name" value="HUPs"/>
    <property type="match status" value="1"/>
</dbReference>
<keyword evidence="4 9" id="KW-0547">Nucleotide-binding</keyword>
<evidence type="ECO:0000313" key="14">
    <source>
        <dbReference type="Proteomes" id="UP001596162"/>
    </source>
</evidence>